<dbReference type="eggNOG" id="ENOG5030K3G">
    <property type="taxonomic scope" value="Bacteria"/>
</dbReference>
<feature type="transmembrane region" description="Helical" evidence="1">
    <location>
        <begin position="168"/>
        <end position="190"/>
    </location>
</feature>
<feature type="transmembrane region" description="Helical" evidence="1">
    <location>
        <begin position="210"/>
        <end position="232"/>
    </location>
</feature>
<feature type="transmembrane region" description="Helical" evidence="1">
    <location>
        <begin position="139"/>
        <end position="156"/>
    </location>
</feature>
<evidence type="ECO:0000313" key="3">
    <source>
        <dbReference type="Proteomes" id="UP000010953"/>
    </source>
</evidence>
<comment type="caution">
    <text evidence="2">The sequence shown here is derived from an EMBL/GenBank/DDBJ whole genome shotgun (WGS) entry which is preliminary data.</text>
</comment>
<proteinExistence type="predicted"/>
<evidence type="ECO:0000313" key="2">
    <source>
        <dbReference type="EMBL" id="EMS35413.1"/>
    </source>
</evidence>
<dbReference type="Proteomes" id="UP000010953">
    <property type="component" value="Unassembled WGS sequence"/>
</dbReference>
<protein>
    <submittedName>
        <fullName evidence="2">Uncharacterized protein</fullName>
    </submittedName>
</protein>
<dbReference type="EMBL" id="AMZY02000001">
    <property type="protein sequence ID" value="EMS35413.1"/>
    <property type="molecule type" value="Genomic_DNA"/>
</dbReference>
<accession>M7XLS2</accession>
<name>M7XLS2_9BACT</name>
<feature type="transmembrane region" description="Helical" evidence="1">
    <location>
        <begin position="112"/>
        <end position="133"/>
    </location>
</feature>
<keyword evidence="3" id="KW-1185">Reference proteome</keyword>
<keyword evidence="1" id="KW-1133">Transmembrane helix</keyword>
<gene>
    <name evidence="2" type="ORF">C943_00186</name>
</gene>
<evidence type="ECO:0000256" key="1">
    <source>
        <dbReference type="SAM" id="Phobius"/>
    </source>
</evidence>
<organism evidence="2 3">
    <name type="scientific">Mariniradius saccharolyticus AK6</name>
    <dbReference type="NCBI Taxonomy" id="1239962"/>
    <lineage>
        <taxon>Bacteria</taxon>
        <taxon>Pseudomonadati</taxon>
        <taxon>Bacteroidota</taxon>
        <taxon>Cytophagia</taxon>
        <taxon>Cytophagales</taxon>
        <taxon>Cyclobacteriaceae</taxon>
        <taxon>Mariniradius</taxon>
    </lineage>
</organism>
<keyword evidence="1" id="KW-0472">Membrane</keyword>
<dbReference type="AlphaFoldDB" id="M7XLS2"/>
<keyword evidence="1" id="KW-0812">Transmembrane</keyword>
<sequence>MNRDFYNLRHHTQEILLQLITYLAQEHFFVKPKSSFIPFPNPMTREEQLQFCRQCQNRRFDAEHGLVCALTGEVAAFEIECPDFSEDGNVKLQEANGRFLAPLSELRGEQNLPLGLSAGIIAGSLGAILWGVITVATGFQIGYMALAIGFGVGLAIRQMGKGIDQIFGISGAIVALSSCLLGNFLSVIGFLANQENLGYIETLFLFDYSYLPEVMMETFSGIDLVFYAIAVIQGYKFSFRKLGEE</sequence>
<reference evidence="2" key="1">
    <citation type="submission" date="2013-01" db="EMBL/GenBank/DDBJ databases">
        <title>Genome assembly of Mariniradius saccharolyticus AK6.</title>
        <authorList>
            <person name="Vaidya B."/>
            <person name="Khatri I."/>
            <person name="Tanuku N.R.S."/>
            <person name="Subramanian S."/>
            <person name="Pinnaka A."/>
        </authorList>
    </citation>
    <scope>NUCLEOTIDE SEQUENCE [LARGE SCALE GENOMIC DNA]</scope>
    <source>
        <strain evidence="2">AK6</strain>
    </source>
</reference>
<dbReference type="STRING" id="1239962.C943_00186"/>
<dbReference type="InParanoid" id="M7XLS2"/>